<keyword evidence="5" id="KW-0378">Hydrolase</keyword>
<dbReference type="GO" id="GO:0016139">
    <property type="term" value="P:glycoside catabolic process"/>
    <property type="evidence" value="ECO:0007669"/>
    <property type="project" value="TreeGrafter"/>
</dbReference>
<dbReference type="InterPro" id="IPR016286">
    <property type="entry name" value="FUC_metazoa-typ"/>
</dbReference>
<evidence type="ECO:0000313" key="11">
    <source>
        <dbReference type="Proteomes" id="UP000593892"/>
    </source>
</evidence>
<comment type="similarity">
    <text evidence="2">Belongs to the glycosyl hydrolase 29 family.</text>
</comment>
<evidence type="ECO:0000259" key="9">
    <source>
        <dbReference type="Pfam" id="PF01120"/>
    </source>
</evidence>
<evidence type="ECO:0000256" key="1">
    <source>
        <dbReference type="ARBA" id="ARBA00004071"/>
    </source>
</evidence>
<evidence type="ECO:0000256" key="5">
    <source>
        <dbReference type="ARBA" id="ARBA00022801"/>
    </source>
</evidence>
<dbReference type="SUPFAM" id="SSF51445">
    <property type="entry name" value="(Trans)glycosidases"/>
    <property type="match status" value="1"/>
</dbReference>
<dbReference type="PRINTS" id="PR00741">
    <property type="entry name" value="GLHYDRLASE29"/>
</dbReference>
<keyword evidence="11" id="KW-1185">Reference proteome</keyword>
<evidence type="ECO:0000256" key="7">
    <source>
        <dbReference type="PIRSR" id="PIRSR001092-1"/>
    </source>
</evidence>
<dbReference type="InterPro" id="IPR000933">
    <property type="entry name" value="Glyco_hydro_29"/>
</dbReference>
<feature type="chain" id="PRO_5032294045" description="alpha-L-fucosidase" evidence="8">
    <location>
        <begin position="23"/>
        <end position="466"/>
    </location>
</feature>
<feature type="site" description="May be important for catalysis" evidence="7">
    <location>
        <position position="300"/>
    </location>
</feature>
<keyword evidence="4 8" id="KW-0732">Signal</keyword>
<dbReference type="PANTHER" id="PTHR10030">
    <property type="entry name" value="ALPHA-L-FUCOSIDASE"/>
    <property type="match status" value="1"/>
</dbReference>
<sequence>MNRRGFLAALTAAGCALPAAFAQKYSPDWTSLKAHTVPNWFEDAKFGIFIHWGLYSVPAWAPPSGELGKVDMSRWFYQNAYAEWYLNSIRLKDSPSYKHHVETYGADFDYYRFGQAFEQQNRAWKPQNWASLFKDAGARYVVLTTKHHDGYTLWPSKVPNPKRPQGGINSPRDLVGDLTKAVRGAGLHMGLYYSGGLDWTFETRPIATMGDLRTTAPQTEEYARYADAHWRELIRLYQPSVLWNDIGYPKLGKPEALFADYYNAVPEGVINNRFSVEYSDFTTPEYAKYDKITPKKWESCRGLGFSFGYNQVEGPEHVIAPEALIELLVDIVSKNGNLLLNIGPKPDGTISEIQLNRLNALGAWLKTNGDGIFGSRPWVRPSAKTTAGGDVRFTKKGDALYAFLLGRAAGPSTVVGLTLAPGSTVRLSGGRSVAWKKTGDGTTFELPANSPAAGPVALSITPAPAA</sequence>
<evidence type="ECO:0000256" key="3">
    <source>
        <dbReference type="ARBA" id="ARBA00012662"/>
    </source>
</evidence>
<dbReference type="Proteomes" id="UP000593892">
    <property type="component" value="Chromosome"/>
</dbReference>
<comment type="function">
    <text evidence="1">Alpha-L-fucosidase is responsible for hydrolyzing the alpha-1,6-linked fucose joined to the reducing-end N-acetylglucosamine of the carbohydrate moieties of glycoproteins.</text>
</comment>
<dbReference type="RefSeq" id="WP_194448361.1">
    <property type="nucleotide sequence ID" value="NZ_CP063849.1"/>
</dbReference>
<dbReference type="EMBL" id="CP063849">
    <property type="protein sequence ID" value="QOY86692.1"/>
    <property type="molecule type" value="Genomic_DNA"/>
</dbReference>
<dbReference type="GO" id="GO:0004560">
    <property type="term" value="F:alpha-L-fucosidase activity"/>
    <property type="evidence" value="ECO:0007669"/>
    <property type="project" value="InterPro"/>
</dbReference>
<evidence type="ECO:0000256" key="4">
    <source>
        <dbReference type="ARBA" id="ARBA00022729"/>
    </source>
</evidence>
<dbReference type="SMART" id="SM00812">
    <property type="entry name" value="Alpha_L_fucos"/>
    <property type="match status" value="1"/>
</dbReference>
<evidence type="ECO:0000256" key="8">
    <source>
        <dbReference type="SAM" id="SignalP"/>
    </source>
</evidence>
<dbReference type="InterPro" id="IPR017853">
    <property type="entry name" value="GH"/>
</dbReference>
<dbReference type="PROSITE" id="PS51257">
    <property type="entry name" value="PROKAR_LIPOPROTEIN"/>
    <property type="match status" value="1"/>
</dbReference>
<dbReference type="GO" id="GO:0005764">
    <property type="term" value="C:lysosome"/>
    <property type="evidence" value="ECO:0007669"/>
    <property type="project" value="TreeGrafter"/>
</dbReference>
<evidence type="ECO:0000256" key="6">
    <source>
        <dbReference type="ARBA" id="ARBA00023295"/>
    </source>
</evidence>
<dbReference type="EC" id="3.2.1.51" evidence="3"/>
<evidence type="ECO:0000313" key="10">
    <source>
        <dbReference type="EMBL" id="QOY86692.1"/>
    </source>
</evidence>
<reference evidence="10 11" key="1">
    <citation type="submission" date="2020-10" db="EMBL/GenBank/DDBJ databases">
        <title>Complete genome sequence of Paludibaculum fermentans P105T, a facultatively anaerobic acidobacterium capable of dissimilatory Fe(III) reduction.</title>
        <authorList>
            <person name="Dedysh S.N."/>
            <person name="Beletsky A.V."/>
            <person name="Kulichevskaya I.S."/>
            <person name="Mardanov A.V."/>
            <person name="Ravin N.V."/>
        </authorList>
    </citation>
    <scope>NUCLEOTIDE SEQUENCE [LARGE SCALE GENOMIC DNA]</scope>
    <source>
        <strain evidence="10 11">P105</strain>
    </source>
</reference>
<name>A0A7S7SI65_PALFE</name>
<dbReference type="InterPro" id="IPR013780">
    <property type="entry name" value="Glyco_hydro_b"/>
</dbReference>
<feature type="signal peptide" evidence="8">
    <location>
        <begin position="1"/>
        <end position="22"/>
    </location>
</feature>
<dbReference type="AlphaFoldDB" id="A0A7S7SI65"/>
<dbReference type="PIRSF" id="PIRSF001092">
    <property type="entry name" value="Alpha-L-fucosidase"/>
    <property type="match status" value="1"/>
</dbReference>
<dbReference type="InterPro" id="IPR057739">
    <property type="entry name" value="Glyco_hydro_29_N"/>
</dbReference>
<proteinExistence type="inferred from homology"/>
<dbReference type="Gene3D" id="2.60.40.1180">
    <property type="entry name" value="Golgi alpha-mannosidase II"/>
    <property type="match status" value="1"/>
</dbReference>
<accession>A0A7S7SI65</accession>
<dbReference type="Pfam" id="PF01120">
    <property type="entry name" value="Alpha_L_fucos"/>
    <property type="match status" value="1"/>
</dbReference>
<protein>
    <recommendedName>
        <fullName evidence="3">alpha-L-fucosidase</fullName>
        <ecNumber evidence="3">3.2.1.51</ecNumber>
    </recommendedName>
</protein>
<dbReference type="KEGG" id="pfer:IRI77_28475"/>
<organism evidence="10 11">
    <name type="scientific">Paludibaculum fermentans</name>
    <dbReference type="NCBI Taxonomy" id="1473598"/>
    <lineage>
        <taxon>Bacteria</taxon>
        <taxon>Pseudomonadati</taxon>
        <taxon>Acidobacteriota</taxon>
        <taxon>Terriglobia</taxon>
        <taxon>Bryobacterales</taxon>
        <taxon>Bryobacteraceae</taxon>
        <taxon>Paludibaculum</taxon>
    </lineage>
</organism>
<gene>
    <name evidence="10" type="ORF">IRI77_28475</name>
</gene>
<feature type="domain" description="Glycoside hydrolase family 29 N-terminal" evidence="9">
    <location>
        <begin position="22"/>
        <end position="370"/>
    </location>
</feature>
<dbReference type="PANTHER" id="PTHR10030:SF37">
    <property type="entry name" value="ALPHA-L-FUCOSIDASE-RELATED"/>
    <property type="match status" value="1"/>
</dbReference>
<dbReference type="Gene3D" id="3.20.20.80">
    <property type="entry name" value="Glycosidases"/>
    <property type="match status" value="1"/>
</dbReference>
<evidence type="ECO:0000256" key="2">
    <source>
        <dbReference type="ARBA" id="ARBA00007951"/>
    </source>
</evidence>
<dbReference type="GO" id="GO:0006004">
    <property type="term" value="P:fucose metabolic process"/>
    <property type="evidence" value="ECO:0007669"/>
    <property type="project" value="InterPro"/>
</dbReference>
<keyword evidence="6" id="KW-0326">Glycosidase</keyword>